<accession>A0ABD3L7I9</accession>
<protein>
    <recommendedName>
        <fullName evidence="6">Pentatricopeptide repeat-containing protein</fullName>
    </recommendedName>
</protein>
<dbReference type="AlphaFoldDB" id="A0ABD3L7I9"/>
<dbReference type="EMBL" id="JBJKBG010000003">
    <property type="protein sequence ID" value="KAL3747699.1"/>
    <property type="molecule type" value="Genomic_DNA"/>
</dbReference>
<evidence type="ECO:0008006" key="6">
    <source>
        <dbReference type="Google" id="ProtNLM"/>
    </source>
</evidence>
<comment type="caution">
    <text evidence="4">The sequence shown here is derived from an EMBL/GenBank/DDBJ whole genome shotgun (WGS) entry which is preliminary data.</text>
</comment>
<keyword evidence="3" id="KW-0812">Transmembrane</keyword>
<organism evidence="4 5">
    <name type="scientific">Eucalyptus globulus</name>
    <name type="common">Tasmanian blue gum</name>
    <dbReference type="NCBI Taxonomy" id="34317"/>
    <lineage>
        <taxon>Eukaryota</taxon>
        <taxon>Viridiplantae</taxon>
        <taxon>Streptophyta</taxon>
        <taxon>Embryophyta</taxon>
        <taxon>Tracheophyta</taxon>
        <taxon>Spermatophyta</taxon>
        <taxon>Magnoliopsida</taxon>
        <taxon>eudicotyledons</taxon>
        <taxon>Gunneridae</taxon>
        <taxon>Pentapetalae</taxon>
        <taxon>rosids</taxon>
        <taxon>malvids</taxon>
        <taxon>Myrtales</taxon>
        <taxon>Myrtaceae</taxon>
        <taxon>Myrtoideae</taxon>
        <taxon>Eucalypteae</taxon>
        <taxon>Eucalyptus</taxon>
    </lineage>
</organism>
<dbReference type="Gene3D" id="1.25.40.10">
    <property type="entry name" value="Tetratricopeptide repeat domain"/>
    <property type="match status" value="2"/>
</dbReference>
<gene>
    <name evidence="4" type="ORF">ACJRO7_016495</name>
</gene>
<dbReference type="Pfam" id="PF01535">
    <property type="entry name" value="PPR"/>
    <property type="match status" value="3"/>
</dbReference>
<keyword evidence="3" id="KW-1133">Transmembrane helix</keyword>
<evidence type="ECO:0000313" key="4">
    <source>
        <dbReference type="EMBL" id="KAL3747699.1"/>
    </source>
</evidence>
<feature type="transmembrane region" description="Helical" evidence="3">
    <location>
        <begin position="26"/>
        <end position="48"/>
    </location>
</feature>
<evidence type="ECO:0000256" key="1">
    <source>
        <dbReference type="ARBA" id="ARBA00022737"/>
    </source>
</evidence>
<dbReference type="NCBIfam" id="TIGR00756">
    <property type="entry name" value="PPR"/>
    <property type="match status" value="1"/>
</dbReference>
<evidence type="ECO:0000313" key="5">
    <source>
        <dbReference type="Proteomes" id="UP001634007"/>
    </source>
</evidence>
<dbReference type="PROSITE" id="PS51375">
    <property type="entry name" value="PPR"/>
    <property type="match status" value="2"/>
</dbReference>
<evidence type="ECO:0000256" key="3">
    <source>
        <dbReference type="SAM" id="Phobius"/>
    </source>
</evidence>
<keyword evidence="3" id="KW-0472">Membrane</keyword>
<evidence type="ECO:0000256" key="2">
    <source>
        <dbReference type="PROSITE-ProRule" id="PRU00708"/>
    </source>
</evidence>
<dbReference type="InterPro" id="IPR046960">
    <property type="entry name" value="PPR_At4g14850-like_plant"/>
</dbReference>
<keyword evidence="1" id="KW-0677">Repeat</keyword>
<proteinExistence type="predicted"/>
<feature type="repeat" description="PPR" evidence="2">
    <location>
        <begin position="155"/>
        <end position="189"/>
    </location>
</feature>
<keyword evidence="5" id="KW-1185">Reference proteome</keyword>
<reference evidence="4 5" key="1">
    <citation type="submission" date="2024-11" db="EMBL/GenBank/DDBJ databases">
        <title>Chromosome-level genome assembly of Eucalyptus globulus Labill. provides insights into its genome evolution.</title>
        <authorList>
            <person name="Li X."/>
        </authorList>
    </citation>
    <scope>NUCLEOTIDE SEQUENCE [LARGE SCALE GENOMIC DNA]</scope>
    <source>
        <strain evidence="4">CL2024</strain>
        <tissue evidence="4">Fresh tender leaves</tissue>
    </source>
</reference>
<dbReference type="Proteomes" id="UP001634007">
    <property type="component" value="Unassembled WGS sequence"/>
</dbReference>
<dbReference type="InterPro" id="IPR002885">
    <property type="entry name" value="PPR_rpt"/>
</dbReference>
<sequence>MSTAQTILALLQGCNSLRRLKAIRARVFLLHFCAVSVSGCLVYARTLFDLIECLPRLELHLQRLRRRRIPSGGPLYYNGMLGSPFSCPDGYSFSFALKACERVGDEWRCGEIHGTMIRSGYEVDVMVYTNLTRCYAGNGLAEVAQKAFEGMSERVLVSWNSMISCYSQAGLHHEALGLYRRMRKGNVDVDGFTLVGLLSCCVPVGALNTGVELHRRASREGLLGGIFMLQMLLSTCMGNVTGLLRPIITWKIPSNGMSKRGVFTWNYVINAYGVNACADEAIFFFRQILREGLVDKGVEFFHMMSSTFNLKPEIKHYGCMVDLYGHAGKLEKALKIIGTSPFQVDPVIWRTLLSSCKIHQNAHIGEIATKNLVQLGACNAGDCILLVTIYAECDDKQGVLQE</sequence>
<name>A0ABD3L7I9_EUCGL</name>
<feature type="repeat" description="PPR" evidence="2">
    <location>
        <begin position="261"/>
        <end position="295"/>
    </location>
</feature>
<dbReference type="PANTHER" id="PTHR47926">
    <property type="entry name" value="PENTATRICOPEPTIDE REPEAT-CONTAINING PROTEIN"/>
    <property type="match status" value="1"/>
</dbReference>
<dbReference type="InterPro" id="IPR011990">
    <property type="entry name" value="TPR-like_helical_dom_sf"/>
</dbReference>